<name>Q2H3Z5_CHAGB</name>
<protein>
    <submittedName>
        <fullName evidence="2">Uncharacterized protein</fullName>
    </submittedName>
</protein>
<evidence type="ECO:0000313" key="3">
    <source>
        <dbReference type="Proteomes" id="UP000001056"/>
    </source>
</evidence>
<keyword evidence="3" id="KW-1185">Reference proteome</keyword>
<feature type="region of interest" description="Disordered" evidence="1">
    <location>
        <begin position="152"/>
        <end position="180"/>
    </location>
</feature>
<dbReference type="Proteomes" id="UP000001056">
    <property type="component" value="Unassembled WGS sequence"/>
</dbReference>
<dbReference type="GeneID" id="4390576"/>
<dbReference type="EMBL" id="CH408031">
    <property type="protein sequence ID" value="EAQ90001.1"/>
    <property type="molecule type" value="Genomic_DNA"/>
</dbReference>
<evidence type="ECO:0000313" key="2">
    <source>
        <dbReference type="EMBL" id="EAQ90001.1"/>
    </source>
</evidence>
<accession>Q2H3Z5</accession>
<proteinExistence type="predicted"/>
<dbReference type="VEuPathDB" id="FungiDB:CHGG_06620"/>
<gene>
    <name evidence="2" type="ORF">CHGG_06620</name>
</gene>
<evidence type="ECO:0000256" key="1">
    <source>
        <dbReference type="SAM" id="MobiDB-lite"/>
    </source>
</evidence>
<dbReference type="HOGENOM" id="CLU_1496021_0_0_1"/>
<dbReference type="RefSeq" id="XP_001222715.1">
    <property type="nucleotide sequence ID" value="XM_001222714.1"/>
</dbReference>
<reference evidence="3" key="1">
    <citation type="journal article" date="2015" name="Genome Announc.">
        <title>Draft genome sequence of the cellulolytic fungus Chaetomium globosum.</title>
        <authorList>
            <person name="Cuomo C.A."/>
            <person name="Untereiner W.A."/>
            <person name="Ma L.-J."/>
            <person name="Grabherr M."/>
            <person name="Birren B.W."/>
        </authorList>
    </citation>
    <scope>NUCLEOTIDE SEQUENCE [LARGE SCALE GENOMIC DNA]</scope>
    <source>
        <strain evidence="3">ATCC 6205 / CBS 148.51 / DSM 1962 / NBRC 6347 / NRRL 1970</strain>
    </source>
</reference>
<feature type="compositionally biased region" description="Basic and acidic residues" evidence="1">
    <location>
        <begin position="171"/>
        <end position="180"/>
    </location>
</feature>
<organism evidence="2 3">
    <name type="scientific">Chaetomium globosum (strain ATCC 6205 / CBS 148.51 / DSM 1962 / NBRC 6347 / NRRL 1970)</name>
    <name type="common">Soil fungus</name>
    <dbReference type="NCBI Taxonomy" id="306901"/>
    <lineage>
        <taxon>Eukaryota</taxon>
        <taxon>Fungi</taxon>
        <taxon>Dikarya</taxon>
        <taxon>Ascomycota</taxon>
        <taxon>Pezizomycotina</taxon>
        <taxon>Sordariomycetes</taxon>
        <taxon>Sordariomycetidae</taxon>
        <taxon>Sordariales</taxon>
        <taxon>Chaetomiaceae</taxon>
        <taxon>Chaetomium</taxon>
    </lineage>
</organism>
<dbReference type="AlphaFoldDB" id="Q2H3Z5"/>
<dbReference type="InParanoid" id="Q2H3Z5"/>
<sequence length="180" mass="19107">MAPPAEWRGIAATPSLPSRWETGVAGVFSQFNASLPASSAGHHVLVMYMYMKKWLGSEGGLQALVAKLLVKTKWTVGRLCVPAPAPVPPAARCKAGGGRGHTPRNWRHAAARLVGVAIPSHPAQYQQETHPVVCSGVRLSVPSQGHRIECKGAVDSASPSFSAAKQPSAGGDKDRMDRWK</sequence>